<feature type="binding site" evidence="6">
    <location>
        <position position="215"/>
    </location>
    <ligand>
        <name>ATP</name>
        <dbReference type="ChEBI" id="CHEBI:30616"/>
    </ligand>
</feature>
<comment type="domain">
    <text evidence="6">Consists of three domains, a large central CORE domain and two small peripheral domains, NMPbind and LID, which undergo movements during catalysis. The LID domain closes over the site of phosphoryl transfer upon ATP binding. Assembling and dissambling the active center during each catalytic cycle provides an effective means to prevent ATP hydrolysis. Some bacteria have evolved a zinc-coordinating structure that stabilizes the LID domain.</text>
</comment>
<evidence type="ECO:0000256" key="5">
    <source>
        <dbReference type="ARBA" id="ARBA00022840"/>
    </source>
</evidence>
<gene>
    <name evidence="6" type="primary">adk</name>
    <name evidence="9" type="ORF">KN71_001800</name>
</gene>
<keyword evidence="6" id="KW-0862">Zinc</keyword>
<feature type="binding site" evidence="6">
    <location>
        <position position="176"/>
    </location>
    <ligand>
        <name>AMP</name>
        <dbReference type="ChEBI" id="CHEBI:456215"/>
    </ligand>
</feature>
<keyword evidence="6" id="KW-0963">Cytoplasm</keyword>
<dbReference type="CDD" id="cd01428">
    <property type="entry name" value="ADK"/>
    <property type="match status" value="1"/>
</dbReference>
<feature type="binding site" evidence="6">
    <location>
        <position position="52"/>
    </location>
    <ligand>
        <name>AMP</name>
        <dbReference type="ChEBI" id="CHEBI:456215"/>
    </ligand>
</feature>
<dbReference type="RefSeq" id="WP_036439187.1">
    <property type="nucleotide sequence ID" value="NZ_CP009677.1"/>
</dbReference>
<feature type="binding site" evidence="6">
    <location>
        <begin position="102"/>
        <end position="105"/>
    </location>
    <ligand>
        <name>AMP</name>
        <dbReference type="ChEBI" id="CHEBI:456215"/>
    </ligand>
</feature>
<evidence type="ECO:0000256" key="4">
    <source>
        <dbReference type="ARBA" id="ARBA00022777"/>
    </source>
</evidence>
<feature type="binding site" evidence="6">
    <location>
        <begin position="73"/>
        <end position="75"/>
    </location>
    <ligand>
        <name>AMP</name>
        <dbReference type="ChEBI" id="CHEBI:456215"/>
    </ligand>
</feature>
<proteinExistence type="inferred from homology"/>
<evidence type="ECO:0000256" key="3">
    <source>
        <dbReference type="ARBA" id="ARBA00022741"/>
    </source>
</evidence>
<keyword evidence="1 6" id="KW-0808">Transferase</keyword>
<feature type="binding site" evidence="6">
    <location>
        <position position="143"/>
    </location>
    <ligand>
        <name>ATP</name>
        <dbReference type="ChEBI" id="CHEBI:30616"/>
    </ligand>
</feature>
<evidence type="ECO:0000313" key="10">
    <source>
        <dbReference type="Proteomes" id="UP000029712"/>
    </source>
</evidence>
<dbReference type="InterPro" id="IPR007862">
    <property type="entry name" value="Adenylate_kinase_lid-dom"/>
</dbReference>
<feature type="binding site" evidence="6">
    <location>
        <position position="47"/>
    </location>
    <ligand>
        <name>AMP</name>
        <dbReference type="ChEBI" id="CHEBI:456215"/>
    </ligand>
</feature>
<dbReference type="InterPro" id="IPR033690">
    <property type="entry name" value="Adenylat_kinase_CS"/>
</dbReference>
<dbReference type="AlphaFoldDB" id="A0A2K9YTD3"/>
<dbReference type="InterPro" id="IPR000850">
    <property type="entry name" value="Adenylat/UMP-CMP_kin"/>
</dbReference>
<dbReference type="EMBL" id="CP033021">
    <property type="protein sequence ID" value="AYN65420.1"/>
    <property type="molecule type" value="Genomic_DNA"/>
</dbReference>
<keyword evidence="2 6" id="KW-0545">Nucleotide biosynthesis</keyword>
<dbReference type="NCBIfam" id="TIGR01351">
    <property type="entry name" value="adk"/>
    <property type="match status" value="1"/>
</dbReference>
<dbReference type="EC" id="2.7.4.3" evidence="6 8"/>
<dbReference type="InterPro" id="IPR027417">
    <property type="entry name" value="P-loop_NTPase"/>
</dbReference>
<comment type="catalytic activity">
    <reaction evidence="6 8">
        <text>AMP + ATP = 2 ADP</text>
        <dbReference type="Rhea" id="RHEA:12973"/>
        <dbReference type="ChEBI" id="CHEBI:30616"/>
        <dbReference type="ChEBI" id="CHEBI:456215"/>
        <dbReference type="ChEBI" id="CHEBI:456216"/>
        <dbReference type="EC" id="2.7.4.3"/>
    </reaction>
</comment>
<comment type="pathway">
    <text evidence="6">Purine metabolism; AMP biosynthesis via salvage pathway; AMP from ADP: step 1/1.</text>
</comment>
<dbReference type="PRINTS" id="PR00094">
    <property type="entry name" value="ADENYLTKNASE"/>
</dbReference>
<dbReference type="Pfam" id="PF00406">
    <property type="entry name" value="ADK"/>
    <property type="match status" value="1"/>
</dbReference>
<dbReference type="NCBIfam" id="NF001381">
    <property type="entry name" value="PRK00279.1-3"/>
    <property type="match status" value="1"/>
</dbReference>
<dbReference type="InterPro" id="IPR006259">
    <property type="entry name" value="Adenyl_kin_sub"/>
</dbReference>
<feature type="binding site" evidence="6">
    <location>
        <begin position="152"/>
        <end position="153"/>
    </location>
    <ligand>
        <name>ATP</name>
        <dbReference type="ChEBI" id="CHEBI:30616"/>
    </ligand>
</feature>
<dbReference type="OrthoDB" id="9805030at2"/>
<comment type="subcellular location">
    <subcellularLocation>
        <location evidence="6 8">Cytoplasm</location>
    </subcellularLocation>
</comment>
<dbReference type="SUPFAM" id="SSF57774">
    <property type="entry name" value="Microbial and mitochondrial ADK, insert 'zinc finger' domain"/>
    <property type="match status" value="1"/>
</dbReference>
<dbReference type="Proteomes" id="UP000029712">
    <property type="component" value="Chromosome"/>
</dbReference>
<dbReference type="GO" id="GO:0044209">
    <property type="term" value="P:AMP salvage"/>
    <property type="evidence" value="ECO:0007669"/>
    <property type="project" value="UniProtKB-UniRule"/>
</dbReference>
<feature type="binding site" evidence="6">
    <location>
        <position position="109"/>
    </location>
    <ligand>
        <name>AMP</name>
        <dbReference type="ChEBI" id="CHEBI:456215"/>
    </ligand>
</feature>
<comment type="subunit">
    <text evidence="6 8">Monomer.</text>
</comment>
<dbReference type="Gene3D" id="3.40.50.300">
    <property type="entry name" value="P-loop containing nucleotide triphosphate hydrolases"/>
    <property type="match status" value="1"/>
</dbReference>
<dbReference type="SUPFAM" id="SSF52540">
    <property type="entry name" value="P-loop containing nucleoside triphosphate hydrolases"/>
    <property type="match status" value="1"/>
</dbReference>
<evidence type="ECO:0000256" key="6">
    <source>
        <dbReference type="HAMAP-Rule" id="MF_00235"/>
    </source>
</evidence>
<feature type="binding site" evidence="6">
    <location>
        <position position="187"/>
    </location>
    <ligand>
        <name>AMP</name>
        <dbReference type="ChEBI" id="CHEBI:456215"/>
    </ligand>
</feature>
<comment type="similarity">
    <text evidence="6 7">Belongs to the adenylate kinase family.</text>
</comment>
<evidence type="ECO:0000313" key="9">
    <source>
        <dbReference type="EMBL" id="AYN65420.1"/>
    </source>
</evidence>
<reference evidence="9 10" key="1">
    <citation type="submission" date="2014-08" db="EMBL/GenBank/DDBJ databases">
        <authorList>
            <person name="Kuleshov K."/>
            <person name="Dedkov V."/>
            <person name="Markelov M."/>
            <person name="Pimkina E."/>
        </authorList>
    </citation>
    <scope>NUCLEOTIDE SEQUENCE [LARGE SCALE GENOMIC DNA]</scope>
    <source>
        <strain evidence="10">TOA</strain>
    </source>
</reference>
<reference evidence="9 10" key="2">
    <citation type="submission" date="2018-10" db="EMBL/GenBank/DDBJ databases">
        <title>Detection and isolation of Mycoplasma hominis as a predominant microorganism from pelvic cavity of patient with salpingitis and tubo-ovarian abscess.</title>
        <authorList>
            <person name="Guschin A.E."/>
            <person name="Khayrullina G.A."/>
            <person name="Rakovskaya I.V."/>
            <person name="Shelenkov A.A."/>
            <person name="Shagin D.A."/>
        </authorList>
    </citation>
    <scope>NUCLEOTIDE SEQUENCE [LARGE SCALE GENOMIC DNA]</scope>
    <source>
        <strain evidence="10">TOA</strain>
    </source>
</reference>
<feature type="region of interest" description="NMP" evidence="6">
    <location>
        <begin position="46"/>
        <end position="75"/>
    </location>
</feature>
<feature type="binding site" evidence="6">
    <location>
        <position position="146"/>
    </location>
    <ligand>
        <name>Zn(2+)</name>
        <dbReference type="ChEBI" id="CHEBI:29105"/>
        <note>structural</note>
    </ligand>
</feature>
<keyword evidence="6" id="KW-0479">Metal-binding</keyword>
<organism evidence="9 10">
    <name type="scientific">Metamycoplasma hominis</name>
    <name type="common">Mycoplasma hominis</name>
    <dbReference type="NCBI Taxonomy" id="2098"/>
    <lineage>
        <taxon>Bacteria</taxon>
        <taxon>Bacillati</taxon>
        <taxon>Mycoplasmatota</taxon>
        <taxon>Mycoplasmoidales</taxon>
        <taxon>Metamycoplasmataceae</taxon>
        <taxon>Metamycoplasma</taxon>
    </lineage>
</organism>
<feature type="binding site" evidence="6">
    <location>
        <position position="169"/>
    </location>
    <ligand>
        <name>Zn(2+)</name>
        <dbReference type="ChEBI" id="CHEBI:29105"/>
        <note>structural</note>
    </ligand>
</feature>
<protein>
    <recommendedName>
        <fullName evidence="6 8">Adenylate kinase</fullName>
        <shortName evidence="6">AK</shortName>
        <ecNumber evidence="6 8">2.7.4.3</ecNumber>
    </recommendedName>
    <alternativeName>
        <fullName evidence="6">ATP-AMP transphosphorylase</fullName>
    </alternativeName>
    <alternativeName>
        <fullName evidence="6">ATP:AMP phosphotransferase</fullName>
    </alternativeName>
    <alternativeName>
        <fullName evidence="6">Adenylate monophosphate kinase</fullName>
    </alternativeName>
</protein>
<sequence>MIEKSQEVYNEHAKKFPNIIMLGAPGAGKGSIATKMVQNNDYVQISTGDMFRQEIKNQTPLGLKIKSILDSGAYVDDSITNQLVEKKLTELIREKKHFILDGYPRTLAQAKFLLSLANVGIKIDKVILLEITDEQIIDRLSKRRICLNCKTIYHLQSFPPLPGDLCIKCHEKVTKRPDDEPEVIKKRLSIYNEQTKCLINFYQELGILLKINSYQTIDKVYNDVKEALKWS</sequence>
<keyword evidence="4 6" id="KW-0418">Kinase</keyword>
<dbReference type="PANTHER" id="PTHR23359">
    <property type="entry name" value="NUCLEOTIDE KINASE"/>
    <property type="match status" value="1"/>
</dbReference>
<comment type="function">
    <text evidence="6">Catalyzes the reversible transfer of the terminal phosphate group between ATP and AMP. Plays an important role in cellular energy homeostasis and in adenine nucleotide metabolism.</text>
</comment>
<evidence type="ECO:0000256" key="2">
    <source>
        <dbReference type="ARBA" id="ARBA00022727"/>
    </source>
</evidence>
<keyword evidence="3 6" id="KW-0547">Nucleotide-binding</keyword>
<dbReference type="HAMAP" id="MF_00235">
    <property type="entry name" value="Adenylate_kinase_Adk"/>
    <property type="match status" value="1"/>
</dbReference>
<evidence type="ECO:0000256" key="8">
    <source>
        <dbReference type="RuleBase" id="RU003331"/>
    </source>
</evidence>
<keyword evidence="5 6" id="KW-0067">ATP-binding</keyword>
<feature type="binding site" evidence="6">
    <location>
        <position position="166"/>
    </location>
    <ligand>
        <name>Zn(2+)</name>
        <dbReference type="ChEBI" id="CHEBI:29105"/>
        <note>structural</note>
    </ligand>
</feature>
<name>A0A2K9YTD3_METHO</name>
<feature type="binding site" evidence="6">
    <location>
        <begin position="26"/>
        <end position="31"/>
    </location>
    <ligand>
        <name>ATP</name>
        <dbReference type="ChEBI" id="CHEBI:30616"/>
    </ligand>
</feature>
<accession>A0A2K9YTD3</accession>
<dbReference type="InterPro" id="IPR036193">
    <property type="entry name" value="ADK_active_lid_dom_sf"/>
</dbReference>
<evidence type="ECO:0000256" key="1">
    <source>
        <dbReference type="ARBA" id="ARBA00022679"/>
    </source>
</evidence>
<dbReference type="GO" id="GO:0004017">
    <property type="term" value="F:AMP kinase activity"/>
    <property type="evidence" value="ECO:0007669"/>
    <property type="project" value="UniProtKB-UniRule"/>
</dbReference>
<dbReference type="Pfam" id="PF05191">
    <property type="entry name" value="ADK_lid"/>
    <property type="match status" value="1"/>
</dbReference>
<dbReference type="GO" id="GO:0005524">
    <property type="term" value="F:ATP binding"/>
    <property type="evidence" value="ECO:0007669"/>
    <property type="project" value="UniProtKB-UniRule"/>
</dbReference>
<dbReference type="GO" id="GO:0005737">
    <property type="term" value="C:cytoplasm"/>
    <property type="evidence" value="ECO:0007669"/>
    <property type="project" value="UniProtKB-SubCell"/>
</dbReference>
<dbReference type="GO" id="GO:0008270">
    <property type="term" value="F:zinc ion binding"/>
    <property type="evidence" value="ECO:0007669"/>
    <property type="project" value="UniProtKB-UniRule"/>
</dbReference>
<feature type="binding site" evidence="6">
    <location>
        <position position="149"/>
    </location>
    <ligand>
        <name>Zn(2+)</name>
        <dbReference type="ChEBI" id="CHEBI:29105"/>
        <note>structural</note>
    </ligand>
</feature>
<feature type="region of interest" description="LID" evidence="6">
    <location>
        <begin position="142"/>
        <end position="179"/>
    </location>
</feature>
<dbReference type="PROSITE" id="PS00113">
    <property type="entry name" value="ADENYLATE_KINASE"/>
    <property type="match status" value="1"/>
</dbReference>
<dbReference type="UniPathway" id="UPA00588">
    <property type="reaction ID" value="UER00649"/>
</dbReference>
<evidence type="ECO:0000256" key="7">
    <source>
        <dbReference type="RuleBase" id="RU003330"/>
    </source>
</evidence>